<evidence type="ECO:0000256" key="1">
    <source>
        <dbReference type="SAM" id="SignalP"/>
    </source>
</evidence>
<feature type="signal peptide" evidence="1">
    <location>
        <begin position="1"/>
        <end position="19"/>
    </location>
</feature>
<feature type="chain" id="PRO_5012583365" description="Cytochrome c" evidence="1">
    <location>
        <begin position="20"/>
        <end position="134"/>
    </location>
</feature>
<dbReference type="SUPFAM" id="SSF47175">
    <property type="entry name" value="Cytochromes"/>
    <property type="match status" value="1"/>
</dbReference>
<dbReference type="EMBL" id="OBEN01000003">
    <property type="protein sequence ID" value="SNZ13605.1"/>
    <property type="molecule type" value="Genomic_DNA"/>
</dbReference>
<dbReference type="AlphaFoldDB" id="A0A285NVW2"/>
<dbReference type="GO" id="GO:0009055">
    <property type="term" value="F:electron transfer activity"/>
    <property type="evidence" value="ECO:0007669"/>
    <property type="project" value="InterPro"/>
</dbReference>
<protein>
    <recommendedName>
        <fullName evidence="4">Cytochrome c</fullName>
    </recommendedName>
</protein>
<dbReference type="GO" id="GO:0022900">
    <property type="term" value="P:electron transport chain"/>
    <property type="evidence" value="ECO:0007669"/>
    <property type="project" value="InterPro"/>
</dbReference>
<dbReference type="GO" id="GO:0005506">
    <property type="term" value="F:iron ion binding"/>
    <property type="evidence" value="ECO:0007669"/>
    <property type="project" value="InterPro"/>
</dbReference>
<evidence type="ECO:0008006" key="4">
    <source>
        <dbReference type="Google" id="ProtNLM"/>
    </source>
</evidence>
<dbReference type="RefSeq" id="WP_245810079.1">
    <property type="nucleotide sequence ID" value="NZ_OBEN01000003.1"/>
</dbReference>
<gene>
    <name evidence="2" type="ORF">SAMN06265353_0810</name>
</gene>
<keyword evidence="3" id="KW-1185">Reference proteome</keyword>
<dbReference type="InterPro" id="IPR010980">
    <property type="entry name" value="Cyt_c/b562"/>
</dbReference>
<keyword evidence="1" id="KW-0732">Signal</keyword>
<evidence type="ECO:0000313" key="3">
    <source>
        <dbReference type="Proteomes" id="UP000218627"/>
    </source>
</evidence>
<proteinExistence type="predicted"/>
<dbReference type="GO" id="GO:0020037">
    <property type="term" value="F:heme binding"/>
    <property type="evidence" value="ECO:0007669"/>
    <property type="project" value="InterPro"/>
</dbReference>
<dbReference type="Proteomes" id="UP000218627">
    <property type="component" value="Unassembled WGS sequence"/>
</dbReference>
<accession>A0A285NVW2</accession>
<name>A0A285NVW2_9AQUI</name>
<evidence type="ECO:0000313" key="2">
    <source>
        <dbReference type="EMBL" id="SNZ13605.1"/>
    </source>
</evidence>
<organism evidence="2 3">
    <name type="scientific">Hydrogenobacter hydrogenophilus</name>
    <dbReference type="NCBI Taxonomy" id="35835"/>
    <lineage>
        <taxon>Bacteria</taxon>
        <taxon>Pseudomonadati</taxon>
        <taxon>Aquificota</taxon>
        <taxon>Aquificia</taxon>
        <taxon>Aquificales</taxon>
        <taxon>Aquificaceae</taxon>
        <taxon>Hydrogenobacter</taxon>
    </lineage>
</organism>
<sequence>MRSFTAMLVLFAFFTIASAQEEITFRQVMQIVNNATLRILEGFLMNNDELVIRGAKEIANHPMPKGGPLAYIEPSKREEFAKAMPTFEREVHGSAEEIVRLIKEKKKEEAYEKFNHMVRGCMACHSLFRDFGRK</sequence>
<reference evidence="3" key="1">
    <citation type="submission" date="2017-09" db="EMBL/GenBank/DDBJ databases">
        <authorList>
            <person name="Varghese N."/>
            <person name="Submissions S."/>
        </authorList>
    </citation>
    <scope>NUCLEOTIDE SEQUENCE [LARGE SCALE GENOMIC DNA]</scope>
    <source>
        <strain evidence="3">DSM 2913</strain>
    </source>
</reference>